<dbReference type="Gene3D" id="3.90.1200.10">
    <property type="match status" value="1"/>
</dbReference>
<dbReference type="InterPro" id="IPR051678">
    <property type="entry name" value="AGP_Transferase"/>
</dbReference>
<accession>R7SG20</accession>
<dbReference type="PANTHER" id="PTHR21310">
    <property type="entry name" value="AMINOGLYCOSIDE PHOSPHOTRANSFERASE-RELATED-RELATED"/>
    <property type="match status" value="1"/>
</dbReference>
<dbReference type="OrthoDB" id="10003767at2759"/>
<gene>
    <name evidence="1" type="ORF">FOMMEDRAFT_137608</name>
</gene>
<dbReference type="Proteomes" id="UP000053630">
    <property type="component" value="Unassembled WGS sequence"/>
</dbReference>
<dbReference type="eggNOG" id="ENOG502SP4H">
    <property type="taxonomic scope" value="Eukaryota"/>
</dbReference>
<dbReference type="EMBL" id="JH718928">
    <property type="protein sequence ID" value="EJC97360.1"/>
    <property type="molecule type" value="Genomic_DNA"/>
</dbReference>
<dbReference type="PANTHER" id="PTHR21310:SF15">
    <property type="entry name" value="AMINOGLYCOSIDE PHOSPHOTRANSFERASE DOMAIN-CONTAINING PROTEIN"/>
    <property type="match status" value="1"/>
</dbReference>
<keyword evidence="2" id="KW-1185">Reference proteome</keyword>
<proteinExistence type="predicted"/>
<organism evidence="1 2">
    <name type="scientific">Fomitiporia mediterranea (strain MF3/22)</name>
    <name type="common">Grapevine white-rot fungus</name>
    <dbReference type="NCBI Taxonomy" id="694068"/>
    <lineage>
        <taxon>Eukaryota</taxon>
        <taxon>Fungi</taxon>
        <taxon>Dikarya</taxon>
        <taxon>Basidiomycota</taxon>
        <taxon>Agaricomycotina</taxon>
        <taxon>Agaricomycetes</taxon>
        <taxon>Hymenochaetales</taxon>
        <taxon>Hymenochaetaceae</taxon>
        <taxon>Fomitiporia</taxon>
    </lineage>
</organism>
<dbReference type="OMA" id="FWHEVIE"/>
<evidence type="ECO:0000313" key="2">
    <source>
        <dbReference type="Proteomes" id="UP000053630"/>
    </source>
</evidence>
<evidence type="ECO:0000313" key="1">
    <source>
        <dbReference type="EMBL" id="EJC97360.1"/>
    </source>
</evidence>
<name>R7SG20_FOMME</name>
<dbReference type="SUPFAM" id="SSF56112">
    <property type="entry name" value="Protein kinase-like (PK-like)"/>
    <property type="match status" value="1"/>
</dbReference>
<dbReference type="RefSeq" id="XP_007272377.1">
    <property type="nucleotide sequence ID" value="XM_007272315.1"/>
</dbReference>
<sequence length="312" mass="34767">MSAPPITKLKNKIAEKEAERIVKTLNLLPARAVCLRNQGMFSKTVRVELKDGRIVIVQFKDNEIDVTKVALARGCLGNVVPETFAVKSTVAAFAYVSEYIDGKMWCECNCTVEENCRIASSLAQLLLGCVFGTSPLSCAGLVDNYIVPRLRRILEIELKDVTYEPVKKKIRSLLEQCNGLKVLPLALIHIDLNARNIFLDSFHEPNGIVDWEQAEICPLGFNVWCIRYLSVPIYNRKDCPAEKSAPMAAAFWKSLIAGLPAHLRSHAPAILVSAQIGFIFSNFVGYVGPPDDELPLTLERMEWLESTFNEAL</sequence>
<reference evidence="2" key="1">
    <citation type="journal article" date="2012" name="Science">
        <title>The Paleozoic origin of enzymatic lignin decomposition reconstructed from 31 fungal genomes.</title>
        <authorList>
            <person name="Floudas D."/>
            <person name="Binder M."/>
            <person name="Riley R."/>
            <person name="Barry K."/>
            <person name="Blanchette R.A."/>
            <person name="Henrissat B."/>
            <person name="Martinez A.T."/>
            <person name="Otillar R."/>
            <person name="Spatafora J.W."/>
            <person name="Yadav J.S."/>
            <person name="Aerts A."/>
            <person name="Benoit I."/>
            <person name="Boyd A."/>
            <person name="Carlson A."/>
            <person name="Copeland A."/>
            <person name="Coutinho P.M."/>
            <person name="de Vries R.P."/>
            <person name="Ferreira P."/>
            <person name="Findley K."/>
            <person name="Foster B."/>
            <person name="Gaskell J."/>
            <person name="Glotzer D."/>
            <person name="Gorecki P."/>
            <person name="Heitman J."/>
            <person name="Hesse C."/>
            <person name="Hori C."/>
            <person name="Igarashi K."/>
            <person name="Jurgens J.A."/>
            <person name="Kallen N."/>
            <person name="Kersten P."/>
            <person name="Kohler A."/>
            <person name="Kuees U."/>
            <person name="Kumar T.K.A."/>
            <person name="Kuo A."/>
            <person name="LaButti K."/>
            <person name="Larrondo L.F."/>
            <person name="Lindquist E."/>
            <person name="Ling A."/>
            <person name="Lombard V."/>
            <person name="Lucas S."/>
            <person name="Lundell T."/>
            <person name="Martin R."/>
            <person name="McLaughlin D.J."/>
            <person name="Morgenstern I."/>
            <person name="Morin E."/>
            <person name="Murat C."/>
            <person name="Nagy L.G."/>
            <person name="Nolan M."/>
            <person name="Ohm R.A."/>
            <person name="Patyshakuliyeva A."/>
            <person name="Rokas A."/>
            <person name="Ruiz-Duenas F.J."/>
            <person name="Sabat G."/>
            <person name="Salamov A."/>
            <person name="Samejima M."/>
            <person name="Schmutz J."/>
            <person name="Slot J.C."/>
            <person name="St John F."/>
            <person name="Stenlid J."/>
            <person name="Sun H."/>
            <person name="Sun S."/>
            <person name="Syed K."/>
            <person name="Tsang A."/>
            <person name="Wiebenga A."/>
            <person name="Young D."/>
            <person name="Pisabarro A."/>
            <person name="Eastwood D.C."/>
            <person name="Martin F."/>
            <person name="Cullen D."/>
            <person name="Grigoriev I.V."/>
            <person name="Hibbett D.S."/>
        </authorList>
    </citation>
    <scope>NUCLEOTIDE SEQUENCE [LARGE SCALE GENOMIC DNA]</scope>
    <source>
        <strain evidence="2">MF3/22</strain>
    </source>
</reference>
<protein>
    <submittedName>
        <fullName evidence="1">Uncharacterized protein</fullName>
    </submittedName>
</protein>
<dbReference type="AlphaFoldDB" id="R7SG20"/>
<dbReference type="KEGG" id="fme:FOMMEDRAFT_137608"/>
<dbReference type="InterPro" id="IPR011009">
    <property type="entry name" value="Kinase-like_dom_sf"/>
</dbReference>
<dbReference type="GeneID" id="18672142"/>